<accession>A0A2Z4LMH9</accession>
<feature type="domain" description="Thoeris protein ThsB TIR-like" evidence="2">
    <location>
        <begin position="8"/>
        <end position="71"/>
    </location>
</feature>
<keyword evidence="1" id="KW-0472">Membrane</keyword>
<dbReference type="InterPro" id="IPR015032">
    <property type="entry name" value="ThsB__TIR-like_domain"/>
</dbReference>
<protein>
    <recommendedName>
        <fullName evidence="2">Thoeris protein ThsB TIR-like domain-containing protein</fullName>
    </recommendedName>
</protein>
<organism evidence="3 4">
    <name type="scientific">Metamycoplasma cloacale</name>
    <dbReference type="NCBI Taxonomy" id="92401"/>
    <lineage>
        <taxon>Bacteria</taxon>
        <taxon>Bacillati</taxon>
        <taxon>Mycoplasmatota</taxon>
        <taxon>Mycoplasmoidales</taxon>
        <taxon>Metamycoplasmataceae</taxon>
        <taxon>Metamycoplasma</taxon>
    </lineage>
</organism>
<dbReference type="Proteomes" id="UP000249865">
    <property type="component" value="Chromosome"/>
</dbReference>
<dbReference type="AlphaFoldDB" id="A0A2Z4LMH9"/>
<dbReference type="SUPFAM" id="SSF52200">
    <property type="entry name" value="Toll/Interleukin receptor TIR domain"/>
    <property type="match status" value="1"/>
</dbReference>
<evidence type="ECO:0000259" key="2">
    <source>
        <dbReference type="Pfam" id="PF08937"/>
    </source>
</evidence>
<keyword evidence="1" id="KW-1133">Transmembrane helix</keyword>
<dbReference type="EMBL" id="CP030103">
    <property type="protein sequence ID" value="AWX42993.1"/>
    <property type="molecule type" value="Genomic_DNA"/>
</dbReference>
<keyword evidence="4" id="KW-1185">Reference proteome</keyword>
<dbReference type="KEGG" id="mclo:DK849_02895"/>
<feature type="transmembrane region" description="Helical" evidence="1">
    <location>
        <begin position="150"/>
        <end position="166"/>
    </location>
</feature>
<evidence type="ECO:0000256" key="1">
    <source>
        <dbReference type="SAM" id="Phobius"/>
    </source>
</evidence>
<evidence type="ECO:0000313" key="3">
    <source>
        <dbReference type="EMBL" id="AWX42993.1"/>
    </source>
</evidence>
<gene>
    <name evidence="3" type="ORF">DK849_02895</name>
</gene>
<dbReference type="InterPro" id="IPR035897">
    <property type="entry name" value="Toll_tir_struct_dom_sf"/>
</dbReference>
<evidence type="ECO:0000313" key="4">
    <source>
        <dbReference type="Proteomes" id="UP000249865"/>
    </source>
</evidence>
<reference evidence="4" key="1">
    <citation type="submission" date="2018-06" db="EMBL/GenBank/DDBJ databases">
        <title>Complete genome sequences of Mycoplasma anatis, M. anseris and M. cloacale type strains.</title>
        <authorList>
            <person name="Grozner D."/>
            <person name="Forro B."/>
            <person name="Sulyok K.M."/>
            <person name="Marton S."/>
            <person name="Kreizinger Z."/>
            <person name="Banyai K."/>
            <person name="Gyuranecz M."/>
        </authorList>
    </citation>
    <scope>NUCLEOTIDE SEQUENCE [LARGE SCALE GENOMIC DNA]</scope>
    <source>
        <strain evidence="4">NCTC 10199</strain>
    </source>
</reference>
<dbReference type="Gene3D" id="3.40.50.10140">
    <property type="entry name" value="Toll/interleukin-1 receptor homology (TIR) domain"/>
    <property type="match status" value="1"/>
</dbReference>
<sequence length="173" mass="21109">MKKKINIFISFSHNYKNNYLCNKLQDKLNNEEYIINFSEKEDKSEYSIQTIWDYLASRIKQSSCTILLMTQDLLFENKHKISYIPNDFEHSGWIYKEISASLRDWKENRINGLVCVVEESIANWFRETVSVIEFTPFINRQISWMVSRDYFFKWVIYWICVIWSVYKKSWILY</sequence>
<dbReference type="RefSeq" id="WP_112541183.1">
    <property type="nucleotide sequence ID" value="NZ_CP030103.1"/>
</dbReference>
<dbReference type="Pfam" id="PF08937">
    <property type="entry name" value="ThsB_TIR"/>
    <property type="match status" value="1"/>
</dbReference>
<name>A0A2Z4LMH9_9BACT</name>
<keyword evidence="1" id="KW-0812">Transmembrane</keyword>
<proteinExistence type="predicted"/>